<dbReference type="InterPro" id="IPR001444">
    <property type="entry name" value="Flag_bb_rod_N"/>
</dbReference>
<evidence type="ECO:0000256" key="3">
    <source>
        <dbReference type="ARBA" id="ARBA00019015"/>
    </source>
</evidence>
<dbReference type="InterPro" id="IPR053967">
    <property type="entry name" value="LlgE_F_G-like_D1"/>
</dbReference>
<comment type="caution">
    <text evidence="10">The sequence shown here is derived from an EMBL/GenBank/DDBJ whole genome shotgun (WGS) entry which is preliminary data.</text>
</comment>
<protein>
    <recommendedName>
        <fullName evidence="3 5">Flagellar hook protein FlgE</fullName>
    </recommendedName>
</protein>
<evidence type="ECO:0000256" key="2">
    <source>
        <dbReference type="ARBA" id="ARBA00009677"/>
    </source>
</evidence>
<keyword evidence="4 5" id="KW-0975">Bacterial flagellum</keyword>
<evidence type="ECO:0000256" key="4">
    <source>
        <dbReference type="ARBA" id="ARBA00023143"/>
    </source>
</evidence>
<proteinExistence type="inferred from homology"/>
<comment type="function">
    <text evidence="5">A flexible structure which links the flagellar filament to the drive apparatus in the basal body.</text>
</comment>
<dbReference type="Pfam" id="PF00460">
    <property type="entry name" value="Flg_bb_rod"/>
    <property type="match status" value="1"/>
</dbReference>
<sequence length="467" mass="51783">MGIFGTIYISYSGVYTTTIGMRVTADNIANLNTTGFKGSRYEFANQSIIANNEAFIKDKGLGSIVKDIRTLYTQGGINTTDIPTDLAISGRGFFILSDEKGDIFYTRDGQFFINQVDENHFALQNSVGLYLLGADPATETADLASLKPYLIPKSMPPKGTSEINLQVIFDSRKPVEETDVTLWENYNATQEIPLSEGKYEFVWNLPIYDNLGGERTLQLYADRTSNPNEYELLVALEDPSLDGRGEGPYQGAFLYGILTFGENGDITDAKFWEITNTSSFNPNLDPPLDLITLGRPQFTLNIQGNTQTITLDLGFKVEEDGGISRSSYASRLLANSFVQLYYNQNGYSQGMFDKIEVITEEGLIRAWYTNGQNLGVAKIFLADFTGYEDSLIKIGLNLFLAKGEATPFIFAPGFYERGRVVSGGLEGSNVDLAIEMINLIVLQRAFQSNVRAIVTADQLLEDFFNKT</sequence>
<dbReference type="InterPro" id="IPR037058">
    <property type="entry name" value="Falgellar_hook_FlgE_sf"/>
</dbReference>
<gene>
    <name evidence="10" type="ORF">ENU91_02755</name>
</gene>
<keyword evidence="10" id="KW-0282">Flagellum</keyword>
<dbReference type="InterPro" id="IPR011491">
    <property type="entry name" value="FlgE_D2"/>
</dbReference>
<dbReference type="PROSITE" id="PS00588">
    <property type="entry name" value="FLAGELLA_BB_ROD"/>
    <property type="match status" value="1"/>
</dbReference>
<evidence type="ECO:0000256" key="1">
    <source>
        <dbReference type="ARBA" id="ARBA00004117"/>
    </source>
</evidence>
<dbReference type="InterPro" id="IPR019776">
    <property type="entry name" value="Flagellar_basal_body_rod_CS"/>
</dbReference>
<dbReference type="NCBIfam" id="TIGR03506">
    <property type="entry name" value="FlgEFG_subfam"/>
    <property type="match status" value="1"/>
</dbReference>
<dbReference type="GO" id="GO:0005829">
    <property type="term" value="C:cytosol"/>
    <property type="evidence" value="ECO:0007669"/>
    <property type="project" value="TreeGrafter"/>
</dbReference>
<dbReference type="InterPro" id="IPR020013">
    <property type="entry name" value="Flagellar_FlgE/F/G"/>
</dbReference>
<dbReference type="GO" id="GO:0009424">
    <property type="term" value="C:bacterial-type flagellum hook"/>
    <property type="evidence" value="ECO:0007669"/>
    <property type="project" value="TreeGrafter"/>
</dbReference>
<feature type="domain" description="Flagellar hook protein FlgE D2" evidence="8">
    <location>
        <begin position="190"/>
        <end position="347"/>
    </location>
</feature>
<feature type="domain" description="Flagellar basal body rod protein N-terminal" evidence="6">
    <location>
        <begin position="11"/>
        <end position="37"/>
    </location>
</feature>
<dbReference type="InterPro" id="IPR037925">
    <property type="entry name" value="FlgE/F/G-like"/>
</dbReference>
<comment type="subcellular location">
    <subcellularLocation>
        <location evidence="1 5">Bacterial flagellum basal body</location>
    </subcellularLocation>
</comment>
<dbReference type="AlphaFoldDB" id="A0A7V4JPY3"/>
<evidence type="ECO:0000259" key="6">
    <source>
        <dbReference type="Pfam" id="PF00460"/>
    </source>
</evidence>
<accession>A0A7V4JPY3</accession>
<evidence type="ECO:0000259" key="7">
    <source>
        <dbReference type="Pfam" id="PF06429"/>
    </source>
</evidence>
<dbReference type="Pfam" id="PF06429">
    <property type="entry name" value="Flg_bbr_C"/>
    <property type="match status" value="1"/>
</dbReference>
<dbReference type="PANTHER" id="PTHR30435:SF1">
    <property type="entry name" value="FLAGELLAR HOOK PROTEIN FLGE"/>
    <property type="match status" value="1"/>
</dbReference>
<name>A0A7V4JPY3_9BACT</name>
<keyword evidence="10" id="KW-0969">Cilium</keyword>
<dbReference type="Pfam" id="PF07559">
    <property type="entry name" value="FlgE_D2"/>
    <property type="match status" value="1"/>
</dbReference>
<dbReference type="PANTHER" id="PTHR30435">
    <property type="entry name" value="FLAGELLAR PROTEIN"/>
    <property type="match status" value="1"/>
</dbReference>
<comment type="similarity">
    <text evidence="2 5">Belongs to the flagella basal body rod proteins family.</text>
</comment>
<dbReference type="Gene3D" id="2.60.98.20">
    <property type="entry name" value="Flagellar hook protein FlgE"/>
    <property type="match status" value="1"/>
</dbReference>
<evidence type="ECO:0000259" key="8">
    <source>
        <dbReference type="Pfam" id="PF07559"/>
    </source>
</evidence>
<dbReference type="GO" id="GO:0009425">
    <property type="term" value="C:bacterial-type flagellum basal body"/>
    <property type="evidence" value="ECO:0007669"/>
    <property type="project" value="UniProtKB-SubCell"/>
</dbReference>
<evidence type="ECO:0000313" key="10">
    <source>
        <dbReference type="EMBL" id="HGU15559.1"/>
    </source>
</evidence>
<organism evidence="10">
    <name type="scientific">Thermodesulfobacterium geofontis</name>
    <dbReference type="NCBI Taxonomy" id="1295609"/>
    <lineage>
        <taxon>Bacteria</taxon>
        <taxon>Pseudomonadati</taxon>
        <taxon>Thermodesulfobacteriota</taxon>
        <taxon>Thermodesulfobacteria</taxon>
        <taxon>Thermodesulfobacteriales</taxon>
        <taxon>Thermodesulfobacteriaceae</taxon>
        <taxon>Thermodesulfobacterium</taxon>
    </lineage>
</organism>
<dbReference type="EMBL" id="DTEI01000055">
    <property type="protein sequence ID" value="HGU15559.1"/>
    <property type="molecule type" value="Genomic_DNA"/>
</dbReference>
<dbReference type="SUPFAM" id="SSF117143">
    <property type="entry name" value="Flagellar hook protein flgE"/>
    <property type="match status" value="1"/>
</dbReference>
<dbReference type="Pfam" id="PF22692">
    <property type="entry name" value="LlgE_F_G_D1"/>
    <property type="match status" value="1"/>
</dbReference>
<keyword evidence="10" id="KW-0966">Cell projection</keyword>
<dbReference type="GO" id="GO:0071978">
    <property type="term" value="P:bacterial-type flagellum-dependent swarming motility"/>
    <property type="evidence" value="ECO:0007669"/>
    <property type="project" value="TreeGrafter"/>
</dbReference>
<evidence type="ECO:0000259" key="9">
    <source>
        <dbReference type="Pfam" id="PF22692"/>
    </source>
</evidence>
<feature type="domain" description="Flagellar basal-body/hook protein C-terminal" evidence="7">
    <location>
        <begin position="422"/>
        <end position="461"/>
    </location>
</feature>
<feature type="domain" description="Flagellar hook protein FlgE/F/G-like D1" evidence="9">
    <location>
        <begin position="87"/>
        <end position="131"/>
    </location>
</feature>
<dbReference type="InterPro" id="IPR010930">
    <property type="entry name" value="Flg_bb/hook_C_dom"/>
</dbReference>
<evidence type="ECO:0000256" key="5">
    <source>
        <dbReference type="RuleBase" id="RU362116"/>
    </source>
</evidence>
<reference evidence="10" key="1">
    <citation type="journal article" date="2020" name="mSystems">
        <title>Genome- and Community-Level Interaction Insights into Carbon Utilization and Element Cycling Functions of Hydrothermarchaeota in Hydrothermal Sediment.</title>
        <authorList>
            <person name="Zhou Z."/>
            <person name="Liu Y."/>
            <person name="Xu W."/>
            <person name="Pan J."/>
            <person name="Luo Z.H."/>
            <person name="Li M."/>
        </authorList>
    </citation>
    <scope>NUCLEOTIDE SEQUENCE [LARGE SCALE GENOMIC DNA]</scope>
    <source>
        <strain evidence="10">SpSt-711</strain>
    </source>
</reference>